<keyword evidence="3" id="KW-0560">Oxidoreductase</keyword>
<organism evidence="5">
    <name type="scientific">Finegoldia magna ATCC 53516</name>
    <dbReference type="NCBI Taxonomy" id="525282"/>
    <lineage>
        <taxon>Bacteria</taxon>
        <taxon>Bacillati</taxon>
        <taxon>Bacillota</taxon>
        <taxon>Tissierellia</taxon>
        <taxon>Tissierellales</taxon>
        <taxon>Peptoniphilaceae</taxon>
        <taxon>Finegoldia</taxon>
    </lineage>
</organism>
<name>D6S6Z4_FINMA</name>
<sequence>MELLLRKNQKRINKKEKMMTNIEKSLQNRRTIYSLDKNIKSNEEEITNTIKNITELTPDAYGIRSQRVVVVFKEDHDKLWDKIGEVFNGKVAEDKINMFKSGYGTVLYFSDEETLKKASEDTGAEIERFEHWAAQSIGMLELNIWTALEELGLGANIQHYNPVIDDAVKEMFDIPKSWKLDAQMVFGNKTADPDPKEKEDINNRVVVK</sequence>
<comment type="subcellular location">
    <subcellularLocation>
        <location evidence="1">Cytoplasm</location>
    </subcellularLocation>
</comment>
<dbReference type="GO" id="GO:0016491">
    <property type="term" value="F:oxidoreductase activity"/>
    <property type="evidence" value="ECO:0007669"/>
    <property type="project" value="UniProtKB-KW"/>
</dbReference>
<feature type="domain" description="Nitroreductase" evidence="4">
    <location>
        <begin position="27"/>
        <end position="187"/>
    </location>
</feature>
<reference evidence="5" key="1">
    <citation type="submission" date="2010-05" db="EMBL/GenBank/DDBJ databases">
        <authorList>
            <person name="Muzny D."/>
            <person name="Qin X."/>
            <person name="Buhay C."/>
            <person name="Dugan-Rocha S."/>
            <person name="Ding Y."/>
            <person name="Chen G."/>
            <person name="Hawes A."/>
            <person name="Holder M."/>
            <person name="Jhangiani S."/>
            <person name="Johnson A."/>
            <person name="Khan Z."/>
            <person name="Li Z."/>
            <person name="Liu W."/>
            <person name="Liu X."/>
            <person name="Perez L."/>
            <person name="Shen H."/>
            <person name="Wang Q."/>
            <person name="Watt J."/>
            <person name="Xi L."/>
            <person name="Xin Y."/>
            <person name="Zhou J."/>
            <person name="Deng J."/>
            <person name="Jiang H."/>
            <person name="Liu Y."/>
            <person name="Qu J."/>
            <person name="Song X.-Z."/>
            <person name="Zhang L."/>
            <person name="Villasana D."/>
            <person name="Johnson A."/>
            <person name="Liu J."/>
            <person name="Liyanage D."/>
            <person name="Lorensuhewa L."/>
            <person name="Robinson T."/>
            <person name="Song A."/>
            <person name="Song B.-B."/>
            <person name="Dinh H."/>
            <person name="Thornton R."/>
            <person name="Coyle M."/>
            <person name="Francisco L."/>
            <person name="Jackson L."/>
            <person name="Javaid M."/>
            <person name="Korchina V."/>
            <person name="Kovar C."/>
            <person name="Mata R."/>
            <person name="Mathew T."/>
            <person name="Ngo R."/>
            <person name="Nguyen L."/>
            <person name="Nguyen N."/>
            <person name="Okwuonu G."/>
            <person name="Ongeri F."/>
            <person name="Pham C."/>
            <person name="Simmons D."/>
            <person name="Wilczek-Boney K."/>
            <person name="Hale W."/>
            <person name="Jakkamsetti A."/>
            <person name="Pham P."/>
            <person name="Ruth R."/>
            <person name="San Lucas F."/>
            <person name="Warren J."/>
            <person name="Zhang J."/>
            <person name="Zhao Z."/>
            <person name="Zhou C."/>
            <person name="Zhu D."/>
            <person name="Lee S."/>
            <person name="Bess C."/>
            <person name="Blankenburg K."/>
            <person name="Forbes L."/>
            <person name="Fu Q."/>
            <person name="Gubbala S."/>
            <person name="Hirani K."/>
            <person name="Jayaseelan J.C."/>
            <person name="Lara F."/>
            <person name="Munidasa M."/>
            <person name="Palculict T."/>
            <person name="Patil S."/>
            <person name="Pu L.-L."/>
            <person name="Saada N."/>
            <person name="Tang L."/>
            <person name="Weissenberger G."/>
            <person name="Zhu Y."/>
            <person name="Hemphill L."/>
            <person name="Shang Y."/>
            <person name="Youmans B."/>
            <person name="Ayvaz T."/>
            <person name="Ross M."/>
            <person name="Santibanez J."/>
            <person name="Aqrawi P."/>
            <person name="Gross S."/>
            <person name="Joshi V."/>
            <person name="Fowler G."/>
            <person name="Nazareth L."/>
            <person name="Reid J."/>
            <person name="Worley K."/>
            <person name="Petrosino J."/>
            <person name="Highlander S."/>
            <person name="Gibbs R."/>
        </authorList>
    </citation>
    <scope>NUCLEOTIDE SEQUENCE [LARGE SCALE GENOMIC DNA]</scope>
    <source>
        <strain evidence="5">ATCC 53516</strain>
    </source>
</reference>
<keyword evidence="2" id="KW-0963">Cytoplasm</keyword>
<dbReference type="Gene3D" id="3.40.109.10">
    <property type="entry name" value="NADH Oxidase"/>
    <property type="match status" value="1"/>
</dbReference>
<protein>
    <submittedName>
        <fullName evidence="5">Nitroreductase family protein</fullName>
    </submittedName>
</protein>
<dbReference type="GO" id="GO:0005737">
    <property type="term" value="C:cytoplasm"/>
    <property type="evidence" value="ECO:0007669"/>
    <property type="project" value="UniProtKB-SubCell"/>
</dbReference>
<proteinExistence type="predicted"/>
<dbReference type="InterPro" id="IPR029479">
    <property type="entry name" value="Nitroreductase"/>
</dbReference>
<dbReference type="EMBL" id="ACHM02000001">
    <property type="protein sequence ID" value="EFH93848.1"/>
    <property type="molecule type" value="Genomic_DNA"/>
</dbReference>
<dbReference type="AlphaFoldDB" id="D6S6Z4"/>
<dbReference type="Pfam" id="PF00881">
    <property type="entry name" value="Nitroreductase"/>
    <property type="match status" value="1"/>
</dbReference>
<evidence type="ECO:0000256" key="3">
    <source>
        <dbReference type="ARBA" id="ARBA00023002"/>
    </source>
</evidence>
<evidence type="ECO:0000256" key="1">
    <source>
        <dbReference type="ARBA" id="ARBA00004496"/>
    </source>
</evidence>
<dbReference type="InterPro" id="IPR000415">
    <property type="entry name" value="Nitroreductase-like"/>
</dbReference>
<dbReference type="FunFam" id="3.40.109.10:FF:000001">
    <property type="entry name" value="Nitroreductase family"/>
    <property type="match status" value="1"/>
</dbReference>
<evidence type="ECO:0000259" key="4">
    <source>
        <dbReference type="Pfam" id="PF00881"/>
    </source>
</evidence>
<comment type="caution">
    <text evidence="5">The sequence shown here is derived from an EMBL/GenBank/DDBJ whole genome shotgun (WGS) entry which is preliminary data.</text>
</comment>
<accession>D6S6Z4</accession>
<evidence type="ECO:0000256" key="2">
    <source>
        <dbReference type="ARBA" id="ARBA00022490"/>
    </source>
</evidence>
<dbReference type="eggNOG" id="COG3560">
    <property type="taxonomic scope" value="Bacteria"/>
</dbReference>
<evidence type="ECO:0000313" key="5">
    <source>
        <dbReference type="EMBL" id="EFH93848.1"/>
    </source>
</evidence>
<dbReference type="PANTHER" id="PTHR43035">
    <property type="entry name" value="FATTY ACID REPRESSION MUTANT PROTEIN 2-RELATED"/>
    <property type="match status" value="1"/>
</dbReference>
<dbReference type="InterPro" id="IPR033877">
    <property type="entry name" value="Frm2/Hbn1"/>
</dbReference>
<dbReference type="HOGENOM" id="CLU_073125_1_0_9"/>
<dbReference type="Proteomes" id="UP000004063">
    <property type="component" value="Chromosome"/>
</dbReference>
<dbReference type="SUPFAM" id="SSF55469">
    <property type="entry name" value="FMN-dependent nitroreductase-like"/>
    <property type="match status" value="1"/>
</dbReference>
<dbReference type="GO" id="GO:0034599">
    <property type="term" value="P:cellular response to oxidative stress"/>
    <property type="evidence" value="ECO:0007669"/>
    <property type="project" value="InterPro"/>
</dbReference>
<dbReference type="STRING" id="525282.HMPREF0391_10216"/>
<gene>
    <name evidence="5" type="ORF">HMPREF0391_10216</name>
</gene>
<dbReference type="PANTHER" id="PTHR43035:SF1">
    <property type="entry name" value="FATTY ACID REPRESSION MUTANT PROTEIN 2-RELATED"/>
    <property type="match status" value="1"/>
</dbReference>